<name>A0A146AW49_9BORD</name>
<keyword evidence="2 6" id="KW-0067">ATP-binding</keyword>
<keyword evidence="4 6" id="KW-0520">NAD</keyword>
<dbReference type="GO" id="GO:0005524">
    <property type="term" value="F:ATP binding"/>
    <property type="evidence" value="ECO:0007669"/>
    <property type="project" value="UniProtKB-KW"/>
</dbReference>
<dbReference type="AlphaFoldDB" id="A0A146AW49"/>
<feature type="binding site" evidence="6">
    <location>
        <begin position="193"/>
        <end position="197"/>
    </location>
    <ligand>
        <name>AMP</name>
        <dbReference type="ChEBI" id="CHEBI:456215"/>
    </ligand>
</feature>
<dbReference type="RefSeq" id="WP_063491621.1">
    <property type="nucleotide sequence ID" value="NZ_CP016340.1"/>
</dbReference>
<feature type="binding site" evidence="6">
    <location>
        <position position="156"/>
    </location>
    <ligand>
        <name>(6S)-NADPHX</name>
        <dbReference type="ChEBI" id="CHEBI:64076"/>
    </ligand>
</feature>
<dbReference type="EMBL" id="LT546645">
    <property type="protein sequence ID" value="SAI67847.1"/>
    <property type="molecule type" value="Genomic_DNA"/>
</dbReference>
<proteinExistence type="inferred from homology"/>
<evidence type="ECO:0000256" key="1">
    <source>
        <dbReference type="ARBA" id="ARBA00022741"/>
    </source>
</evidence>
<evidence type="ECO:0000256" key="6">
    <source>
        <dbReference type="HAMAP-Rule" id="MF_01965"/>
    </source>
</evidence>
<keyword evidence="3 6" id="KW-0521">NADP</keyword>
<dbReference type="PROSITE" id="PS01050">
    <property type="entry name" value="YJEF_C_2"/>
    <property type="match status" value="1"/>
</dbReference>
<dbReference type="PROSITE" id="PS51383">
    <property type="entry name" value="YJEF_C_3"/>
    <property type="match status" value="1"/>
</dbReference>
<evidence type="ECO:0000256" key="2">
    <source>
        <dbReference type="ARBA" id="ARBA00022840"/>
    </source>
</evidence>
<dbReference type="GeneID" id="56587679"/>
<dbReference type="OrthoDB" id="9806925at2"/>
<dbReference type="CDD" id="cd01171">
    <property type="entry name" value="YXKO-related"/>
    <property type="match status" value="1"/>
</dbReference>
<evidence type="ECO:0000256" key="3">
    <source>
        <dbReference type="ARBA" id="ARBA00022857"/>
    </source>
</evidence>
<keyword evidence="9" id="KW-1185">Reference proteome</keyword>
<comment type="similarity">
    <text evidence="6">Belongs to the NnrD/CARKD family.</text>
</comment>
<reference evidence="8 9" key="1">
    <citation type="submission" date="2016-04" db="EMBL/GenBank/DDBJ databases">
        <authorList>
            <consortium name="Pathogen Informatics"/>
        </authorList>
    </citation>
    <scope>NUCLEOTIDE SEQUENCE [LARGE SCALE GENOMIC DNA]</scope>
    <source>
        <strain evidence="8 9">H044680328</strain>
    </source>
</reference>
<evidence type="ECO:0000256" key="5">
    <source>
        <dbReference type="ARBA" id="ARBA00023239"/>
    </source>
</evidence>
<dbReference type="GO" id="GO:0110051">
    <property type="term" value="P:metabolite repair"/>
    <property type="evidence" value="ECO:0007669"/>
    <property type="project" value="TreeGrafter"/>
</dbReference>
<organism evidence="8 9">
    <name type="scientific">Bordetella trematum</name>
    <dbReference type="NCBI Taxonomy" id="123899"/>
    <lineage>
        <taxon>Bacteria</taxon>
        <taxon>Pseudomonadati</taxon>
        <taxon>Pseudomonadota</taxon>
        <taxon>Betaproteobacteria</taxon>
        <taxon>Burkholderiales</taxon>
        <taxon>Alcaligenaceae</taxon>
        <taxon>Bordetella</taxon>
    </lineage>
</organism>
<dbReference type="HAMAP" id="MF_01965">
    <property type="entry name" value="NADHX_dehydratase"/>
    <property type="match status" value="1"/>
</dbReference>
<dbReference type="eggNOG" id="COG0063">
    <property type="taxonomic scope" value="Bacteria"/>
</dbReference>
<feature type="binding site" evidence="6">
    <location>
        <position position="45"/>
    </location>
    <ligand>
        <name>(6S)-NADPHX</name>
        <dbReference type="ChEBI" id="CHEBI:64076"/>
    </ligand>
</feature>
<dbReference type="SUPFAM" id="SSF53613">
    <property type="entry name" value="Ribokinase-like"/>
    <property type="match status" value="1"/>
</dbReference>
<gene>
    <name evidence="8" type="primary">nnr_1</name>
    <name evidence="6" type="synonym">nnrD</name>
    <name evidence="8" type="ORF">SAMEA3906487_00916</name>
</gene>
<feature type="binding site" evidence="6">
    <location>
        <position position="223"/>
    </location>
    <ligand>
        <name>(6S)-NADPHX</name>
        <dbReference type="ChEBI" id="CHEBI:64076"/>
    </ligand>
</feature>
<comment type="function">
    <text evidence="6">Catalyzes the dehydration of the S-form of NAD(P)HX at the expense of ADP, which is converted to AMP. Together with NAD(P)HX epimerase, which catalyzes the epimerization of the S- and R-forms, the enzyme allows the repair of both epimers of NAD(P)HX, a damaged form of NAD(P)H that is a result of enzymatic or heat-dependent hydration.</text>
</comment>
<dbReference type="InterPro" id="IPR017953">
    <property type="entry name" value="Carbohydrate_kinase_pred_CS"/>
</dbReference>
<dbReference type="GO" id="GO:0046496">
    <property type="term" value="P:nicotinamide nucleotide metabolic process"/>
    <property type="evidence" value="ECO:0007669"/>
    <property type="project" value="UniProtKB-UniRule"/>
</dbReference>
<evidence type="ECO:0000256" key="4">
    <source>
        <dbReference type="ARBA" id="ARBA00023027"/>
    </source>
</evidence>
<dbReference type="GO" id="GO:0052856">
    <property type="term" value="F:NAD(P)HX epimerase activity"/>
    <property type="evidence" value="ECO:0007669"/>
    <property type="project" value="TreeGrafter"/>
</dbReference>
<dbReference type="EC" id="4.2.1.136" evidence="6"/>
<dbReference type="NCBIfam" id="TIGR00196">
    <property type="entry name" value="yjeF_cterm"/>
    <property type="match status" value="1"/>
</dbReference>
<comment type="catalytic activity">
    <reaction evidence="6">
        <text>(6S)-NADHX + ADP = AMP + phosphate + NADH + H(+)</text>
        <dbReference type="Rhea" id="RHEA:32223"/>
        <dbReference type="ChEBI" id="CHEBI:15378"/>
        <dbReference type="ChEBI" id="CHEBI:43474"/>
        <dbReference type="ChEBI" id="CHEBI:57945"/>
        <dbReference type="ChEBI" id="CHEBI:64074"/>
        <dbReference type="ChEBI" id="CHEBI:456215"/>
        <dbReference type="ChEBI" id="CHEBI:456216"/>
        <dbReference type="EC" id="4.2.1.136"/>
    </reaction>
</comment>
<dbReference type="PATRIC" id="fig|123899.6.peg.892"/>
<accession>A0A146AW49</accession>
<dbReference type="PANTHER" id="PTHR12592:SF0">
    <property type="entry name" value="ATP-DEPENDENT (S)-NAD(P)H-HYDRATE DEHYDRATASE"/>
    <property type="match status" value="1"/>
</dbReference>
<keyword evidence="5 6" id="KW-0456">Lyase</keyword>
<feature type="binding site" evidence="6">
    <location>
        <position position="222"/>
    </location>
    <ligand>
        <name>AMP</name>
        <dbReference type="ChEBI" id="CHEBI:456215"/>
    </ligand>
</feature>
<comment type="cofactor">
    <cofactor evidence="6">
        <name>Mg(2+)</name>
        <dbReference type="ChEBI" id="CHEBI:18420"/>
    </cofactor>
</comment>
<dbReference type="Gene3D" id="3.40.1190.20">
    <property type="match status" value="1"/>
</dbReference>
<dbReference type="GO" id="GO:0052855">
    <property type="term" value="F:ADP-dependent NAD(P)H-hydrate dehydratase activity"/>
    <property type="evidence" value="ECO:0007669"/>
    <property type="project" value="UniProtKB-UniRule"/>
</dbReference>
<keyword evidence="1 6" id="KW-0547">Nucleotide-binding</keyword>
<protein>
    <recommendedName>
        <fullName evidence="6">ADP-dependent (S)-NAD(P)H-hydrate dehydratase</fullName>
        <ecNumber evidence="6">4.2.1.136</ecNumber>
    </recommendedName>
    <alternativeName>
        <fullName evidence="6">ADP-dependent NAD(P)HX dehydratase</fullName>
    </alternativeName>
</protein>
<dbReference type="KEGG" id="btrm:SAMEA390648700916"/>
<dbReference type="STRING" id="123899.SAMEA3906487_00916"/>
<comment type="catalytic activity">
    <reaction evidence="6">
        <text>(6S)-NADPHX + ADP = AMP + phosphate + NADPH + H(+)</text>
        <dbReference type="Rhea" id="RHEA:32235"/>
        <dbReference type="ChEBI" id="CHEBI:15378"/>
        <dbReference type="ChEBI" id="CHEBI:43474"/>
        <dbReference type="ChEBI" id="CHEBI:57783"/>
        <dbReference type="ChEBI" id="CHEBI:64076"/>
        <dbReference type="ChEBI" id="CHEBI:456215"/>
        <dbReference type="ChEBI" id="CHEBI:456216"/>
        <dbReference type="EC" id="4.2.1.136"/>
    </reaction>
</comment>
<feature type="binding site" evidence="6">
    <location>
        <position position="104"/>
    </location>
    <ligand>
        <name>(6S)-NADPHX</name>
        <dbReference type="ChEBI" id="CHEBI:64076"/>
    </ligand>
</feature>
<dbReference type="InterPro" id="IPR000631">
    <property type="entry name" value="CARKD"/>
</dbReference>
<evidence type="ECO:0000313" key="9">
    <source>
        <dbReference type="Proteomes" id="UP000076825"/>
    </source>
</evidence>
<dbReference type="Proteomes" id="UP000076825">
    <property type="component" value="Chromosome 1"/>
</dbReference>
<feature type="domain" description="YjeF C-terminal" evidence="7">
    <location>
        <begin position="10"/>
        <end position="283"/>
    </location>
</feature>
<sequence length="289" mass="29284">MPASNPTLISPRQFPALFAARATDSHKGSFGTLGVLGGGPGMTGAALLAARAALKLGAGKVLVGLAQQPSPWPCDPLQPELMLRDADSLLDEPLAYTAWTAGCGIGATDHAAGLLTRLLRQRADAALVLDADALNLLARGALAPAWGAGVVVLTPHPAEAARLLGCDTARIQADRPAAARSLARRYGAWIVLKGAGSLVCAPDGRCQRNPSGNPGLATAGSGDVLAGMLGALLAQRLPVEQAVPAAVWLHGAAADALVSQGVGPIGLTAGELADAARQLRNQHKQVADF</sequence>
<dbReference type="PANTHER" id="PTHR12592">
    <property type="entry name" value="ATP-DEPENDENT (S)-NAD(P)H-HYDRATE DEHYDRATASE FAMILY MEMBER"/>
    <property type="match status" value="1"/>
</dbReference>
<evidence type="ECO:0000259" key="7">
    <source>
        <dbReference type="PROSITE" id="PS51383"/>
    </source>
</evidence>
<dbReference type="InterPro" id="IPR029056">
    <property type="entry name" value="Ribokinase-like"/>
</dbReference>
<comment type="subunit">
    <text evidence="6">Homotetramer.</text>
</comment>
<dbReference type="Pfam" id="PF01256">
    <property type="entry name" value="Carb_kinase"/>
    <property type="match status" value="1"/>
</dbReference>
<evidence type="ECO:0000313" key="8">
    <source>
        <dbReference type="EMBL" id="SAI67847.1"/>
    </source>
</evidence>